<name>A0AAV5QUW6_9ASCO</name>
<evidence type="ECO:0000256" key="1">
    <source>
        <dbReference type="ARBA" id="ARBA00012261"/>
    </source>
</evidence>
<dbReference type="EC" id="2.1.2.9" evidence="1"/>
<dbReference type="CDD" id="cd08646">
    <property type="entry name" value="FMT_core_Met-tRNA-FMT_N"/>
    <property type="match status" value="1"/>
</dbReference>
<dbReference type="GeneID" id="90076743"/>
<feature type="domain" description="Formyl transferase N-terminal" evidence="2">
    <location>
        <begin position="48"/>
        <end position="243"/>
    </location>
</feature>
<dbReference type="PANTHER" id="PTHR11138">
    <property type="entry name" value="METHIONYL-TRNA FORMYLTRANSFERASE"/>
    <property type="match status" value="1"/>
</dbReference>
<dbReference type="Gene3D" id="3.40.50.12230">
    <property type="match status" value="1"/>
</dbReference>
<gene>
    <name evidence="3" type="ORF">DASC09_060940</name>
</gene>
<keyword evidence="4" id="KW-1185">Reference proteome</keyword>
<dbReference type="AlphaFoldDB" id="A0AAV5QUW6"/>
<accession>A0AAV5QUW6</accession>
<evidence type="ECO:0000259" key="2">
    <source>
        <dbReference type="Pfam" id="PF00551"/>
    </source>
</evidence>
<reference evidence="3 4" key="1">
    <citation type="journal article" date="2023" name="Elife">
        <title>Identification of key yeast species and microbe-microbe interactions impacting larval growth of Drosophila in the wild.</title>
        <authorList>
            <person name="Mure A."/>
            <person name="Sugiura Y."/>
            <person name="Maeda R."/>
            <person name="Honda K."/>
            <person name="Sakurai N."/>
            <person name="Takahashi Y."/>
            <person name="Watada M."/>
            <person name="Katoh T."/>
            <person name="Gotoh A."/>
            <person name="Gotoh Y."/>
            <person name="Taniguchi I."/>
            <person name="Nakamura K."/>
            <person name="Hayashi T."/>
            <person name="Katayama T."/>
            <person name="Uemura T."/>
            <person name="Hattori Y."/>
        </authorList>
    </citation>
    <scope>NUCLEOTIDE SEQUENCE [LARGE SCALE GENOMIC DNA]</scope>
    <source>
        <strain evidence="3 4">SC-9</strain>
    </source>
</reference>
<dbReference type="SUPFAM" id="SSF53328">
    <property type="entry name" value="Formyltransferase"/>
    <property type="match status" value="1"/>
</dbReference>
<dbReference type="RefSeq" id="XP_064855750.1">
    <property type="nucleotide sequence ID" value="XM_064999678.1"/>
</dbReference>
<sequence>MMRSTISPKLGFHDSILHRFQISANPRFLRTSNPRWFHISNTSREKLNIAFFGSDEFSIQSLQWLLEFKNQSRTDNKLSIGNIDLIVKHPKLSGRGMSSFSDVPIVKYLEQYNFNNKDHEIPIIRAESKQEINNLIPKSYDLAIAVSYGKLIPSDFIKSLKYCGLNVHPSLLPKYSGTSPLQYALLNDDEFTGVTVQTLHPTKFDRGEIVIQSKEMKISDDETLGSLREKLGEKGGELLSKVISDGMFKNLHGGEEVKDGKYQYSYASKITPDMKQVLWDQYGSRQLKRRINVLGSLYSYKKVDLKKKKNNSNGNKGPQFRRVIFYDIEPLDLKSEGLEHDGEFKLSKDGSKVLVKTIDGVISCGRLKFECFGEEDAATFMKRLKKRSGNDEQIFCKA</sequence>
<organism evidence="3 4">
    <name type="scientific">Saccharomycopsis crataegensis</name>
    <dbReference type="NCBI Taxonomy" id="43959"/>
    <lineage>
        <taxon>Eukaryota</taxon>
        <taxon>Fungi</taxon>
        <taxon>Dikarya</taxon>
        <taxon>Ascomycota</taxon>
        <taxon>Saccharomycotina</taxon>
        <taxon>Saccharomycetes</taxon>
        <taxon>Saccharomycopsidaceae</taxon>
        <taxon>Saccharomycopsis</taxon>
    </lineage>
</organism>
<dbReference type="GO" id="GO:0005739">
    <property type="term" value="C:mitochondrion"/>
    <property type="evidence" value="ECO:0007669"/>
    <property type="project" value="TreeGrafter"/>
</dbReference>
<dbReference type="InterPro" id="IPR036477">
    <property type="entry name" value="Formyl_transf_N_sf"/>
</dbReference>
<dbReference type="GO" id="GO:0004479">
    <property type="term" value="F:methionyl-tRNA formyltransferase activity"/>
    <property type="evidence" value="ECO:0007669"/>
    <property type="project" value="UniProtKB-EC"/>
</dbReference>
<comment type="caution">
    <text evidence="3">The sequence shown here is derived from an EMBL/GenBank/DDBJ whole genome shotgun (WGS) entry which is preliminary data.</text>
</comment>
<dbReference type="Pfam" id="PF00551">
    <property type="entry name" value="Formyl_trans_N"/>
    <property type="match status" value="1"/>
</dbReference>
<evidence type="ECO:0000313" key="4">
    <source>
        <dbReference type="Proteomes" id="UP001360560"/>
    </source>
</evidence>
<evidence type="ECO:0000313" key="3">
    <source>
        <dbReference type="EMBL" id="GMM38755.1"/>
    </source>
</evidence>
<dbReference type="PANTHER" id="PTHR11138:SF5">
    <property type="entry name" value="METHIONYL-TRNA FORMYLTRANSFERASE, MITOCHONDRIAL"/>
    <property type="match status" value="1"/>
</dbReference>
<dbReference type="EMBL" id="BTFZ01000020">
    <property type="protein sequence ID" value="GMM38755.1"/>
    <property type="molecule type" value="Genomic_DNA"/>
</dbReference>
<dbReference type="InterPro" id="IPR041711">
    <property type="entry name" value="Met-tRNA-FMT_N"/>
</dbReference>
<dbReference type="InterPro" id="IPR002376">
    <property type="entry name" value="Formyl_transf_N"/>
</dbReference>
<protein>
    <recommendedName>
        <fullName evidence="1">methionyl-tRNA formyltransferase</fullName>
        <ecNumber evidence="1">2.1.2.9</ecNumber>
    </recommendedName>
</protein>
<proteinExistence type="predicted"/>
<dbReference type="Proteomes" id="UP001360560">
    <property type="component" value="Unassembled WGS sequence"/>
</dbReference>